<dbReference type="RefSeq" id="WP_246139254.1">
    <property type="nucleotide sequence ID" value="NZ_BJYD01000004.1"/>
</dbReference>
<keyword evidence="4" id="KW-1185">Reference proteome</keyword>
<dbReference type="EMBL" id="BJYD01000004">
    <property type="protein sequence ID" value="GEN52325.1"/>
    <property type="molecule type" value="Genomic_DNA"/>
</dbReference>
<dbReference type="Gene3D" id="3.60.21.10">
    <property type="match status" value="1"/>
</dbReference>
<dbReference type="SUPFAM" id="SSF56300">
    <property type="entry name" value="Metallo-dependent phosphatases"/>
    <property type="match status" value="1"/>
</dbReference>
<name>A0A511WMN4_9BACI</name>
<reference evidence="3 4" key="1">
    <citation type="submission" date="2019-07" db="EMBL/GenBank/DDBJ databases">
        <title>Whole genome shotgun sequence of Halobacillus faecis NBRC 103569.</title>
        <authorList>
            <person name="Hosoyama A."/>
            <person name="Uohara A."/>
            <person name="Ohji S."/>
            <person name="Ichikawa N."/>
        </authorList>
    </citation>
    <scope>NUCLEOTIDE SEQUENCE [LARGE SCALE GENOMIC DNA]</scope>
    <source>
        <strain evidence="3 4">NBRC 103569</strain>
    </source>
</reference>
<dbReference type="InterPro" id="IPR011152">
    <property type="entry name" value="Pesterase_MJ0912"/>
</dbReference>
<evidence type="ECO:0000259" key="2">
    <source>
        <dbReference type="Pfam" id="PF12850"/>
    </source>
</evidence>
<dbReference type="PANTHER" id="PTHR42850:SF2">
    <property type="entry name" value="BLL5683 PROTEIN"/>
    <property type="match status" value="1"/>
</dbReference>
<dbReference type="PANTHER" id="PTHR42850">
    <property type="entry name" value="METALLOPHOSPHOESTERASE"/>
    <property type="match status" value="1"/>
</dbReference>
<comment type="caution">
    <text evidence="3">The sequence shown here is derived from an EMBL/GenBank/DDBJ whole genome shotgun (WGS) entry which is preliminary data.</text>
</comment>
<protein>
    <submittedName>
        <fullName evidence="3">Phosphodiesterase</fullName>
    </submittedName>
</protein>
<feature type="domain" description="Calcineurin-like phosphoesterase" evidence="2">
    <location>
        <begin position="16"/>
        <end position="199"/>
    </location>
</feature>
<accession>A0A511WMN4</accession>
<evidence type="ECO:0000313" key="3">
    <source>
        <dbReference type="EMBL" id="GEN52325.1"/>
    </source>
</evidence>
<evidence type="ECO:0000313" key="4">
    <source>
        <dbReference type="Proteomes" id="UP000321886"/>
    </source>
</evidence>
<dbReference type="InterPro" id="IPR050126">
    <property type="entry name" value="Ap4A_hydrolase"/>
</dbReference>
<gene>
    <name evidence="3" type="ORF">HFA01_05870</name>
</gene>
<evidence type="ECO:0000256" key="1">
    <source>
        <dbReference type="ARBA" id="ARBA00008950"/>
    </source>
</evidence>
<dbReference type="Proteomes" id="UP000321886">
    <property type="component" value="Unassembled WGS sequence"/>
</dbReference>
<dbReference type="InterPro" id="IPR029052">
    <property type="entry name" value="Metallo-depent_PP-like"/>
</dbReference>
<proteinExistence type="inferred from homology"/>
<dbReference type="GO" id="GO:0005737">
    <property type="term" value="C:cytoplasm"/>
    <property type="evidence" value="ECO:0007669"/>
    <property type="project" value="TreeGrafter"/>
</dbReference>
<comment type="similarity">
    <text evidence="1">Belongs to the metallophosphoesterase superfamily. YfcE family.</text>
</comment>
<sequence>MKHFFSRMDVIEIVTNIAIIADIHGNSTALKAVLDSIDKDKQIEHIYCLGDLIGIGHETNEVLDLLFSRNDITFVKGNHDEAILNIIDGKEPGSVGEEREHHKWIASKLDKKFIPKLLNMPDMRFEKINGKNFLFVHYHLDVQNKFLPIDHHPTTENLDATYENSKADVISFGHHHIVHHFRSNRRLYLNPSSLGCNHKPVAPYVKLHVGSNEQMDVSFIEVPYDNKDFLLSYEKLDVPARDTILKVFHGEQHLQFV</sequence>
<dbReference type="InterPro" id="IPR024654">
    <property type="entry name" value="Calcineurin-like_PHP_lpxH"/>
</dbReference>
<dbReference type="AlphaFoldDB" id="A0A511WMN4"/>
<organism evidence="3 4">
    <name type="scientific">Halobacillus faecis</name>
    <dbReference type="NCBI Taxonomy" id="360184"/>
    <lineage>
        <taxon>Bacteria</taxon>
        <taxon>Bacillati</taxon>
        <taxon>Bacillota</taxon>
        <taxon>Bacilli</taxon>
        <taxon>Bacillales</taxon>
        <taxon>Bacillaceae</taxon>
        <taxon>Halobacillus</taxon>
    </lineage>
</organism>
<dbReference type="PIRSF" id="PIRSF000883">
    <property type="entry name" value="Pesterase_MJ0912"/>
    <property type="match status" value="1"/>
</dbReference>
<dbReference type="GO" id="GO:0016791">
    <property type="term" value="F:phosphatase activity"/>
    <property type="evidence" value="ECO:0007669"/>
    <property type="project" value="TreeGrafter"/>
</dbReference>
<dbReference type="Pfam" id="PF12850">
    <property type="entry name" value="Metallophos_2"/>
    <property type="match status" value="1"/>
</dbReference>